<name>A0A5B7JWC4_PORTR</name>
<comment type="caution">
    <text evidence="2">The sequence shown here is derived from an EMBL/GenBank/DDBJ whole genome shotgun (WGS) entry which is preliminary data.</text>
</comment>
<dbReference type="AlphaFoldDB" id="A0A5B7JWC4"/>
<evidence type="ECO:0000256" key="1">
    <source>
        <dbReference type="SAM" id="MobiDB-lite"/>
    </source>
</evidence>
<evidence type="ECO:0000313" key="2">
    <source>
        <dbReference type="EMBL" id="MPD02312.1"/>
    </source>
</evidence>
<protein>
    <submittedName>
        <fullName evidence="2">Uncharacterized protein</fullName>
    </submittedName>
</protein>
<dbReference type="Proteomes" id="UP000324222">
    <property type="component" value="Unassembled WGS sequence"/>
</dbReference>
<proteinExistence type="predicted"/>
<gene>
    <name evidence="2" type="ORF">E2C01_097889</name>
</gene>
<keyword evidence="3" id="KW-1185">Reference proteome</keyword>
<accession>A0A5B7JWC4</accession>
<dbReference type="EMBL" id="VSRR010130872">
    <property type="protein sequence ID" value="MPD02312.1"/>
    <property type="molecule type" value="Genomic_DNA"/>
</dbReference>
<organism evidence="2 3">
    <name type="scientific">Portunus trituberculatus</name>
    <name type="common">Swimming crab</name>
    <name type="synonym">Neptunus trituberculatus</name>
    <dbReference type="NCBI Taxonomy" id="210409"/>
    <lineage>
        <taxon>Eukaryota</taxon>
        <taxon>Metazoa</taxon>
        <taxon>Ecdysozoa</taxon>
        <taxon>Arthropoda</taxon>
        <taxon>Crustacea</taxon>
        <taxon>Multicrustacea</taxon>
        <taxon>Malacostraca</taxon>
        <taxon>Eumalacostraca</taxon>
        <taxon>Eucarida</taxon>
        <taxon>Decapoda</taxon>
        <taxon>Pleocyemata</taxon>
        <taxon>Brachyura</taxon>
        <taxon>Eubrachyura</taxon>
        <taxon>Portunoidea</taxon>
        <taxon>Portunidae</taxon>
        <taxon>Portuninae</taxon>
        <taxon>Portunus</taxon>
    </lineage>
</organism>
<feature type="region of interest" description="Disordered" evidence="1">
    <location>
        <begin position="1"/>
        <end position="59"/>
    </location>
</feature>
<reference evidence="2 3" key="1">
    <citation type="submission" date="2019-05" db="EMBL/GenBank/DDBJ databases">
        <title>Another draft genome of Portunus trituberculatus and its Hox gene families provides insights of decapod evolution.</title>
        <authorList>
            <person name="Jeong J.-H."/>
            <person name="Song I."/>
            <person name="Kim S."/>
            <person name="Choi T."/>
            <person name="Kim D."/>
            <person name="Ryu S."/>
            <person name="Kim W."/>
        </authorList>
    </citation>
    <scope>NUCLEOTIDE SEQUENCE [LARGE SCALE GENOMIC DNA]</scope>
    <source>
        <tissue evidence="2">Muscle</tissue>
    </source>
</reference>
<evidence type="ECO:0000313" key="3">
    <source>
        <dbReference type="Proteomes" id="UP000324222"/>
    </source>
</evidence>
<sequence>MSVTVIPSSRAAPTAGSARPGMCKSTKQDPQQTAKWVGTTGGERPARHQPPLWRAPAGLVWPPRVHHKAFDGLRPPRGRHGAASPLL</sequence>